<name>A0ABX1RW43_9FLAO</name>
<accession>A0ABX1RW43</accession>
<dbReference type="EMBL" id="JABBHF010000005">
    <property type="protein sequence ID" value="NMH87777.1"/>
    <property type="molecule type" value="Genomic_DNA"/>
</dbReference>
<evidence type="ECO:0000256" key="1">
    <source>
        <dbReference type="SAM" id="SignalP"/>
    </source>
</evidence>
<feature type="domain" description="Pesticidal crystal protein Cry22Aa Ig-like" evidence="2">
    <location>
        <begin position="55"/>
        <end position="102"/>
    </location>
</feature>
<gene>
    <name evidence="3" type="ORF">HHX25_09695</name>
</gene>
<dbReference type="Pfam" id="PF16403">
    <property type="entry name" value="Bact_surface_Ig-like"/>
    <property type="match status" value="1"/>
</dbReference>
<dbReference type="InterPro" id="IPR013783">
    <property type="entry name" value="Ig-like_fold"/>
</dbReference>
<evidence type="ECO:0000259" key="2">
    <source>
        <dbReference type="Pfam" id="PF16403"/>
    </source>
</evidence>
<feature type="signal peptide" evidence="1">
    <location>
        <begin position="1"/>
        <end position="22"/>
    </location>
</feature>
<dbReference type="RefSeq" id="WP_169672606.1">
    <property type="nucleotide sequence ID" value="NZ_JABBHF010000005.1"/>
</dbReference>
<proteinExistence type="predicted"/>
<sequence>MKNILKSIMCIAVLFLSSSCDTESTGDVSFVTNYAVFEYDNLAVVPLNGTFTPSAVATENGATLEVTSGGNVDTSTVGVYDVSYSATNSDGFAATVFQTVVVHDPAIVGTDVTGNIQDAGRNERKGIITLVPGTTSIFHCTDFGFGGNFPMYFQMDGDIISEIPQTYPFSATSVALTYDPATRMFTTEIQPYGFDYTFEYE</sequence>
<evidence type="ECO:0000313" key="3">
    <source>
        <dbReference type="EMBL" id="NMH87777.1"/>
    </source>
</evidence>
<keyword evidence="1" id="KW-0732">Signal</keyword>
<comment type="caution">
    <text evidence="3">The sequence shown here is derived from an EMBL/GenBank/DDBJ whole genome shotgun (WGS) entry which is preliminary data.</text>
</comment>
<dbReference type="Gene3D" id="2.60.40.10">
    <property type="entry name" value="Immunoglobulins"/>
    <property type="match status" value="1"/>
</dbReference>
<keyword evidence="4" id="KW-1185">Reference proteome</keyword>
<reference evidence="3 4" key="1">
    <citation type="submission" date="2020-04" db="EMBL/GenBank/DDBJ databases">
        <title>A Flavivirga sp. nov.</title>
        <authorList>
            <person name="Sun X."/>
        </authorList>
    </citation>
    <scope>NUCLEOTIDE SEQUENCE [LARGE SCALE GENOMIC DNA]</scope>
    <source>
        <strain evidence="3 4">Y03</strain>
    </source>
</reference>
<protein>
    <submittedName>
        <fullName evidence="3">DUF5011 domain-containing protein</fullName>
    </submittedName>
</protein>
<feature type="chain" id="PRO_5047425970" evidence="1">
    <location>
        <begin position="23"/>
        <end position="201"/>
    </location>
</feature>
<dbReference type="Proteomes" id="UP000746690">
    <property type="component" value="Unassembled WGS sequence"/>
</dbReference>
<dbReference type="InterPro" id="IPR032179">
    <property type="entry name" value="Cry22Aa_Ig-like"/>
</dbReference>
<evidence type="ECO:0000313" key="4">
    <source>
        <dbReference type="Proteomes" id="UP000746690"/>
    </source>
</evidence>
<dbReference type="PROSITE" id="PS51257">
    <property type="entry name" value="PROKAR_LIPOPROTEIN"/>
    <property type="match status" value="1"/>
</dbReference>
<organism evidence="3 4">
    <name type="scientific">Flavivirga algicola</name>
    <dbReference type="NCBI Taxonomy" id="2729136"/>
    <lineage>
        <taxon>Bacteria</taxon>
        <taxon>Pseudomonadati</taxon>
        <taxon>Bacteroidota</taxon>
        <taxon>Flavobacteriia</taxon>
        <taxon>Flavobacteriales</taxon>
        <taxon>Flavobacteriaceae</taxon>
        <taxon>Flavivirga</taxon>
    </lineage>
</organism>